<proteinExistence type="predicted"/>
<gene>
    <name evidence="1" type="primary">g747</name>
    <name evidence="1" type="ORF">NpPPO83_00000747</name>
</gene>
<sequence>MPNLGEDEMWPFPTGFSPQPSVSSQINMEPAENHAVDQPQEPEHRPLDPREDCMQKLWNLQLVMYRQLKHVKAIAEDDAMTDDDPRARISAEPYPIDGILNSCEAFIEILSRFESLSTADNAVIAARNTVPAALWNNNTINPSDILLNASASRGPVFELDTPTVCIVVSCHARLIDIYNELFQYLSASLQAVLERRSELPTNFPRFQLGGFRLRNCGSIQVMILVQIFLHCLRRIEKTMGVLEEHSVAGGGGGSSENRDSNEEVGGVFGQFGTGQMLDAISNGGGRPGCIESLRNNIKKVNSLLEESLSQ</sequence>
<keyword evidence="2" id="KW-1185">Reference proteome</keyword>
<name>A0ACB5RQR8_9PEZI</name>
<dbReference type="Proteomes" id="UP001165186">
    <property type="component" value="Unassembled WGS sequence"/>
</dbReference>
<dbReference type="EMBL" id="BSXG01000004">
    <property type="protein sequence ID" value="GME22844.1"/>
    <property type="molecule type" value="Genomic_DNA"/>
</dbReference>
<protein>
    <submittedName>
        <fullName evidence="1">Uncharacterized protein</fullName>
    </submittedName>
</protein>
<comment type="caution">
    <text evidence="1">The sequence shown here is derived from an EMBL/GenBank/DDBJ whole genome shotgun (WGS) entry which is preliminary data.</text>
</comment>
<evidence type="ECO:0000313" key="1">
    <source>
        <dbReference type="EMBL" id="GME22844.1"/>
    </source>
</evidence>
<organism evidence="1 2">
    <name type="scientific">Neofusicoccum parvum</name>
    <dbReference type="NCBI Taxonomy" id="310453"/>
    <lineage>
        <taxon>Eukaryota</taxon>
        <taxon>Fungi</taxon>
        <taxon>Dikarya</taxon>
        <taxon>Ascomycota</taxon>
        <taxon>Pezizomycotina</taxon>
        <taxon>Dothideomycetes</taxon>
        <taxon>Dothideomycetes incertae sedis</taxon>
        <taxon>Botryosphaeriales</taxon>
        <taxon>Botryosphaeriaceae</taxon>
        <taxon>Neofusicoccum</taxon>
    </lineage>
</organism>
<reference evidence="1" key="1">
    <citation type="submission" date="2024-09" db="EMBL/GenBank/DDBJ databases">
        <title>Draft Genome Sequences of Neofusicoccum parvum.</title>
        <authorList>
            <person name="Ashida A."/>
            <person name="Camagna M."/>
            <person name="Tanaka A."/>
            <person name="Takemoto D."/>
        </authorList>
    </citation>
    <scope>NUCLEOTIDE SEQUENCE</scope>
    <source>
        <strain evidence="1">PPO83</strain>
    </source>
</reference>
<evidence type="ECO:0000313" key="2">
    <source>
        <dbReference type="Proteomes" id="UP001165186"/>
    </source>
</evidence>
<accession>A0ACB5RQR8</accession>